<proteinExistence type="predicted"/>
<gene>
    <name evidence="1" type="ORF">SARC_13432</name>
</gene>
<organism evidence="1 2">
    <name type="scientific">Sphaeroforma arctica JP610</name>
    <dbReference type="NCBI Taxonomy" id="667725"/>
    <lineage>
        <taxon>Eukaryota</taxon>
        <taxon>Ichthyosporea</taxon>
        <taxon>Ichthyophonida</taxon>
        <taxon>Sphaeroforma</taxon>
    </lineage>
</organism>
<dbReference type="GeneID" id="25913936"/>
<dbReference type="EMBL" id="KQ244877">
    <property type="protein sequence ID" value="KNC74010.1"/>
    <property type="molecule type" value="Genomic_DNA"/>
</dbReference>
<keyword evidence="2" id="KW-1185">Reference proteome</keyword>
<evidence type="ECO:0000313" key="1">
    <source>
        <dbReference type="EMBL" id="KNC74010.1"/>
    </source>
</evidence>
<name>A0A0L0FB74_9EUKA</name>
<dbReference type="Proteomes" id="UP000054560">
    <property type="component" value="Unassembled WGS sequence"/>
</dbReference>
<accession>A0A0L0FB74</accession>
<reference evidence="1 2" key="1">
    <citation type="submission" date="2011-02" db="EMBL/GenBank/DDBJ databases">
        <title>The Genome Sequence of Sphaeroforma arctica JP610.</title>
        <authorList>
            <consortium name="The Broad Institute Genome Sequencing Platform"/>
            <person name="Russ C."/>
            <person name="Cuomo C."/>
            <person name="Young S.K."/>
            <person name="Zeng Q."/>
            <person name="Gargeya S."/>
            <person name="Alvarado L."/>
            <person name="Berlin A."/>
            <person name="Chapman S.B."/>
            <person name="Chen Z."/>
            <person name="Freedman E."/>
            <person name="Gellesch M."/>
            <person name="Goldberg J."/>
            <person name="Griggs A."/>
            <person name="Gujja S."/>
            <person name="Heilman E."/>
            <person name="Heiman D."/>
            <person name="Howarth C."/>
            <person name="Mehta T."/>
            <person name="Neiman D."/>
            <person name="Pearson M."/>
            <person name="Roberts A."/>
            <person name="Saif S."/>
            <person name="Shea T."/>
            <person name="Shenoy N."/>
            <person name="Sisk P."/>
            <person name="Stolte C."/>
            <person name="Sykes S."/>
            <person name="White J."/>
            <person name="Yandava C."/>
            <person name="Burger G."/>
            <person name="Gray M.W."/>
            <person name="Holland P.W.H."/>
            <person name="King N."/>
            <person name="Lang F.B.F."/>
            <person name="Roger A.J."/>
            <person name="Ruiz-Trillo I."/>
            <person name="Haas B."/>
            <person name="Nusbaum C."/>
            <person name="Birren B."/>
        </authorList>
    </citation>
    <scope>NUCLEOTIDE SEQUENCE [LARGE SCALE GENOMIC DNA]</scope>
    <source>
        <strain evidence="1 2">JP610</strain>
    </source>
</reference>
<dbReference type="AlphaFoldDB" id="A0A0L0FB74"/>
<feature type="non-terminal residue" evidence="1">
    <location>
        <position position="1"/>
    </location>
</feature>
<protein>
    <submittedName>
        <fullName evidence="1">Uncharacterized protein</fullName>
    </submittedName>
</protein>
<dbReference type="RefSeq" id="XP_014147912.1">
    <property type="nucleotide sequence ID" value="XM_014292437.1"/>
</dbReference>
<feature type="non-terminal residue" evidence="1">
    <location>
        <position position="50"/>
    </location>
</feature>
<sequence length="50" mass="5221">LVVGQQSRIVNIDPNAGENNLPVVASENSDANTLIDTLNAPSPYTGIKAE</sequence>
<evidence type="ECO:0000313" key="2">
    <source>
        <dbReference type="Proteomes" id="UP000054560"/>
    </source>
</evidence>